<evidence type="ECO:0000256" key="1">
    <source>
        <dbReference type="SAM" id="MobiDB-lite"/>
    </source>
</evidence>
<dbReference type="RefSeq" id="WP_077547834.1">
    <property type="nucleotide sequence ID" value="NZ_JACHEJ010000007.1"/>
</dbReference>
<sequence length="78" mass="8149">MTKSLTSSLAAALIASATFGGAALADGDYYEGASKNTEASRIDRVQTGSIGDRAGYADQDVRQAPDRGDYYEGANRPN</sequence>
<reference evidence="3 4" key="1">
    <citation type="submission" date="2020-08" db="EMBL/GenBank/DDBJ databases">
        <title>Genomic Encyclopedia of Type Strains, Phase IV (KMG-IV): sequencing the most valuable type-strain genomes for metagenomic binning, comparative biology and taxonomic classification.</title>
        <authorList>
            <person name="Goeker M."/>
        </authorList>
    </citation>
    <scope>NUCLEOTIDE SEQUENCE [LARGE SCALE GENOMIC DNA]</scope>
    <source>
        <strain evidence="3 4">DSM 102134</strain>
    </source>
</reference>
<evidence type="ECO:0000313" key="3">
    <source>
        <dbReference type="EMBL" id="MBB6180805.1"/>
    </source>
</evidence>
<gene>
    <name evidence="3" type="ORF">HNQ75_002788</name>
</gene>
<feature type="compositionally biased region" description="Basic and acidic residues" evidence="1">
    <location>
        <begin position="59"/>
        <end position="70"/>
    </location>
</feature>
<feature type="region of interest" description="Disordered" evidence="1">
    <location>
        <begin position="41"/>
        <end position="78"/>
    </location>
</feature>
<keyword evidence="2" id="KW-0732">Signal</keyword>
<feature type="chain" id="PRO_5030931119" description="DUF680 domain-containing protein" evidence="2">
    <location>
        <begin position="26"/>
        <end position="78"/>
    </location>
</feature>
<proteinExistence type="predicted"/>
<dbReference type="AlphaFoldDB" id="A0A7W9YYM4"/>
<name>A0A7W9YYM4_9HYPH</name>
<accession>A0A7W9YYM4</accession>
<evidence type="ECO:0008006" key="5">
    <source>
        <dbReference type="Google" id="ProtNLM"/>
    </source>
</evidence>
<dbReference type="EMBL" id="JACHEJ010000007">
    <property type="protein sequence ID" value="MBB6180805.1"/>
    <property type="molecule type" value="Genomic_DNA"/>
</dbReference>
<keyword evidence="4" id="KW-1185">Reference proteome</keyword>
<organism evidence="3 4">
    <name type="scientific">Pseudorhizobium flavum</name>
    <dbReference type="NCBI Taxonomy" id="1335061"/>
    <lineage>
        <taxon>Bacteria</taxon>
        <taxon>Pseudomonadati</taxon>
        <taxon>Pseudomonadota</taxon>
        <taxon>Alphaproteobacteria</taxon>
        <taxon>Hyphomicrobiales</taxon>
        <taxon>Rhizobiaceae</taxon>
        <taxon>Rhizobium/Agrobacterium group</taxon>
        <taxon>Pseudorhizobium</taxon>
    </lineage>
</organism>
<comment type="caution">
    <text evidence="3">The sequence shown here is derived from an EMBL/GenBank/DDBJ whole genome shotgun (WGS) entry which is preliminary data.</text>
</comment>
<dbReference type="Proteomes" id="UP000535501">
    <property type="component" value="Unassembled WGS sequence"/>
</dbReference>
<evidence type="ECO:0000256" key="2">
    <source>
        <dbReference type="SAM" id="SignalP"/>
    </source>
</evidence>
<evidence type="ECO:0000313" key="4">
    <source>
        <dbReference type="Proteomes" id="UP000535501"/>
    </source>
</evidence>
<feature type="signal peptide" evidence="2">
    <location>
        <begin position="1"/>
        <end position="25"/>
    </location>
</feature>
<protein>
    <recommendedName>
        <fullName evidence="5">DUF680 domain-containing protein</fullName>
    </recommendedName>
</protein>